<organism evidence="1 2">
    <name type="scientific">Candidatus Finniella inopinata</name>
    <dbReference type="NCBI Taxonomy" id="1696036"/>
    <lineage>
        <taxon>Bacteria</taxon>
        <taxon>Pseudomonadati</taxon>
        <taxon>Pseudomonadota</taxon>
        <taxon>Alphaproteobacteria</taxon>
        <taxon>Holosporales</taxon>
        <taxon>Candidatus Paracaedibacteraceae</taxon>
        <taxon>Candidatus Finniella</taxon>
    </lineage>
</organism>
<comment type="caution">
    <text evidence="1">The sequence shown here is derived from an EMBL/GenBank/DDBJ whole genome shotgun (WGS) entry which is preliminary data.</text>
</comment>
<dbReference type="RefSeq" id="WP_130153537.1">
    <property type="nucleotide sequence ID" value="NZ_SCFB01000004.1"/>
</dbReference>
<name>A0A4Q7DHL9_9PROT</name>
<dbReference type="AlphaFoldDB" id="A0A4Q7DHL9"/>
<evidence type="ECO:0000313" key="2">
    <source>
        <dbReference type="Proteomes" id="UP000293550"/>
    </source>
</evidence>
<proteinExistence type="predicted"/>
<keyword evidence="2" id="KW-1185">Reference proteome</keyword>
<sequence>MMKPYEDGCTSQISKSQAALGLELAIASGQAGELHNPESNINAAIAMQQAQQAQANARAAANAAASAA</sequence>
<evidence type="ECO:0000313" key="1">
    <source>
        <dbReference type="EMBL" id="RZI46431.1"/>
    </source>
</evidence>
<dbReference type="Proteomes" id="UP000293550">
    <property type="component" value="Unassembled WGS sequence"/>
</dbReference>
<dbReference type="EMBL" id="SCFB01000004">
    <property type="protein sequence ID" value="RZI46431.1"/>
    <property type="molecule type" value="Genomic_DNA"/>
</dbReference>
<protein>
    <submittedName>
        <fullName evidence="1">Uncharacterized protein</fullName>
    </submittedName>
</protein>
<reference evidence="1 2" key="1">
    <citation type="submission" date="2018-10" db="EMBL/GenBank/DDBJ databases">
        <title>An updated phylogeny of the Alphaproteobacteria reveals that the parasitic Rickettsiales and Holosporales have independent origins.</title>
        <authorList>
            <person name="Munoz-Gomez S.A."/>
            <person name="Hess S."/>
            <person name="Burger G."/>
            <person name="Lang B.F."/>
            <person name="Susko E."/>
            <person name="Slamovits C.H."/>
            <person name="Roger A.J."/>
        </authorList>
    </citation>
    <scope>NUCLEOTIDE SEQUENCE [LARGE SCALE GENOMIC DNA]</scope>
    <source>
        <strain evidence="1">HOLO01</strain>
    </source>
</reference>
<accession>A0A4Q7DHL9</accession>
<gene>
    <name evidence="1" type="ORF">EQU50_02240</name>
</gene>